<reference evidence="1" key="2">
    <citation type="journal article" date="2024" name="Plant">
        <title>Genomic evolution and insights into agronomic trait innovations of Sesamum species.</title>
        <authorList>
            <person name="Miao H."/>
            <person name="Wang L."/>
            <person name="Qu L."/>
            <person name="Liu H."/>
            <person name="Sun Y."/>
            <person name="Le M."/>
            <person name="Wang Q."/>
            <person name="Wei S."/>
            <person name="Zheng Y."/>
            <person name="Lin W."/>
            <person name="Duan Y."/>
            <person name="Cao H."/>
            <person name="Xiong S."/>
            <person name="Wang X."/>
            <person name="Wei L."/>
            <person name="Li C."/>
            <person name="Ma Q."/>
            <person name="Ju M."/>
            <person name="Zhao R."/>
            <person name="Li G."/>
            <person name="Mu C."/>
            <person name="Tian Q."/>
            <person name="Mei H."/>
            <person name="Zhang T."/>
            <person name="Gao T."/>
            <person name="Zhang H."/>
        </authorList>
    </citation>
    <scope>NUCLEOTIDE SEQUENCE</scope>
    <source>
        <strain evidence="1">3651</strain>
    </source>
</reference>
<comment type="caution">
    <text evidence="1">The sequence shown here is derived from an EMBL/GenBank/DDBJ whole genome shotgun (WGS) entry which is preliminary data.</text>
</comment>
<dbReference type="Proteomes" id="UP001293254">
    <property type="component" value="Unassembled WGS sequence"/>
</dbReference>
<proteinExistence type="predicted"/>
<dbReference type="EMBL" id="JACGWO010000009">
    <property type="protein sequence ID" value="KAK4420297.1"/>
    <property type="molecule type" value="Genomic_DNA"/>
</dbReference>
<dbReference type="AlphaFoldDB" id="A0AAE1XZ48"/>
<name>A0AAE1XZ48_9LAMI</name>
<keyword evidence="2" id="KW-1185">Reference proteome</keyword>
<accession>A0AAE1XZ48</accession>
<protein>
    <submittedName>
        <fullName evidence="1">Uncharacterized protein</fullName>
    </submittedName>
</protein>
<reference evidence="1" key="1">
    <citation type="submission" date="2020-06" db="EMBL/GenBank/DDBJ databases">
        <authorList>
            <person name="Li T."/>
            <person name="Hu X."/>
            <person name="Zhang T."/>
            <person name="Song X."/>
            <person name="Zhang H."/>
            <person name="Dai N."/>
            <person name="Sheng W."/>
            <person name="Hou X."/>
            <person name="Wei L."/>
        </authorList>
    </citation>
    <scope>NUCLEOTIDE SEQUENCE</scope>
    <source>
        <strain evidence="1">3651</strain>
        <tissue evidence="1">Leaf</tissue>
    </source>
</reference>
<evidence type="ECO:0000313" key="2">
    <source>
        <dbReference type="Proteomes" id="UP001293254"/>
    </source>
</evidence>
<evidence type="ECO:0000313" key="1">
    <source>
        <dbReference type="EMBL" id="KAK4420297.1"/>
    </source>
</evidence>
<gene>
    <name evidence="1" type="ORF">Salat_2442800</name>
</gene>
<organism evidence="1 2">
    <name type="scientific">Sesamum alatum</name>
    <dbReference type="NCBI Taxonomy" id="300844"/>
    <lineage>
        <taxon>Eukaryota</taxon>
        <taxon>Viridiplantae</taxon>
        <taxon>Streptophyta</taxon>
        <taxon>Embryophyta</taxon>
        <taxon>Tracheophyta</taxon>
        <taxon>Spermatophyta</taxon>
        <taxon>Magnoliopsida</taxon>
        <taxon>eudicotyledons</taxon>
        <taxon>Gunneridae</taxon>
        <taxon>Pentapetalae</taxon>
        <taxon>asterids</taxon>
        <taxon>lamiids</taxon>
        <taxon>Lamiales</taxon>
        <taxon>Pedaliaceae</taxon>
        <taxon>Sesamum</taxon>
    </lineage>
</organism>
<sequence>MDRKGVWCSLFPGWAGGEGHNPPSKEEGNKVLSSLSTSFPRPWKSRPAQRITLAFGALLSNHKEKGNTNQSPTEVKLRLLFFRTQGSLLDPFLSLPHCSSNCVTPYVDFLLFCPLSIHMVLKAEEERWAAGTTSPLSHTSIQKQV</sequence>